<dbReference type="GO" id="GO:0003677">
    <property type="term" value="F:DNA binding"/>
    <property type="evidence" value="ECO:0007669"/>
    <property type="project" value="UniProtKB-KW"/>
</dbReference>
<dbReference type="SUPFAM" id="SSF46785">
    <property type="entry name" value="Winged helix' DNA-binding domain"/>
    <property type="match status" value="1"/>
</dbReference>
<dbReference type="InterPro" id="IPR008920">
    <property type="entry name" value="TF_FadR/GntR_C"/>
</dbReference>
<keyword evidence="2" id="KW-0238">DNA-binding</keyword>
<keyword evidence="1" id="KW-0805">Transcription regulation</keyword>
<dbReference type="Proteomes" id="UP000278673">
    <property type="component" value="Unassembled WGS sequence"/>
</dbReference>
<dbReference type="InterPro" id="IPR000524">
    <property type="entry name" value="Tscrpt_reg_HTH_GntR"/>
</dbReference>
<dbReference type="EMBL" id="RFFJ01000056">
    <property type="protein sequence ID" value="RMI40561.1"/>
    <property type="molecule type" value="Genomic_DNA"/>
</dbReference>
<gene>
    <name evidence="6" type="ORF">EBN88_12635</name>
</gene>
<reference evidence="6 7" key="1">
    <citation type="submission" date="2018-10" db="EMBL/GenBank/DDBJ databases">
        <title>Isolation, diversity and antifungal activity of actinobacteria from wheat.</title>
        <authorList>
            <person name="Han C."/>
        </authorList>
    </citation>
    <scope>NUCLEOTIDE SEQUENCE [LARGE SCALE GENOMIC DNA]</scope>
    <source>
        <strain evidence="6 7">NEAU-YY642</strain>
    </source>
</reference>
<dbReference type="InterPro" id="IPR036388">
    <property type="entry name" value="WH-like_DNA-bd_sf"/>
</dbReference>
<comment type="caution">
    <text evidence="6">The sequence shown here is derived from an EMBL/GenBank/DDBJ whole genome shotgun (WGS) entry which is preliminary data.</text>
</comment>
<feature type="domain" description="HTH gntR-type" evidence="5">
    <location>
        <begin position="36"/>
        <end position="102"/>
    </location>
</feature>
<dbReference type="SMART" id="SM00895">
    <property type="entry name" value="FCD"/>
    <property type="match status" value="1"/>
</dbReference>
<name>A0A3M2LSV9_9ACTN</name>
<feature type="region of interest" description="Disordered" evidence="4">
    <location>
        <begin position="1"/>
        <end position="32"/>
    </location>
</feature>
<dbReference type="PROSITE" id="PS50949">
    <property type="entry name" value="HTH_GNTR"/>
    <property type="match status" value="1"/>
</dbReference>
<dbReference type="Gene3D" id="1.10.10.10">
    <property type="entry name" value="Winged helix-like DNA-binding domain superfamily/Winged helix DNA-binding domain"/>
    <property type="match status" value="1"/>
</dbReference>
<protein>
    <submittedName>
        <fullName evidence="6">GntR family transcriptional regulator</fullName>
    </submittedName>
</protein>
<dbReference type="PANTHER" id="PTHR43537:SF5">
    <property type="entry name" value="UXU OPERON TRANSCRIPTIONAL REGULATOR"/>
    <property type="match status" value="1"/>
</dbReference>
<evidence type="ECO:0000256" key="1">
    <source>
        <dbReference type="ARBA" id="ARBA00023015"/>
    </source>
</evidence>
<dbReference type="PANTHER" id="PTHR43537">
    <property type="entry name" value="TRANSCRIPTIONAL REGULATOR, GNTR FAMILY"/>
    <property type="match status" value="1"/>
</dbReference>
<dbReference type="Pfam" id="PF00392">
    <property type="entry name" value="GntR"/>
    <property type="match status" value="1"/>
</dbReference>
<dbReference type="SUPFAM" id="SSF48008">
    <property type="entry name" value="GntR ligand-binding domain-like"/>
    <property type="match status" value="1"/>
</dbReference>
<dbReference type="GO" id="GO:0003700">
    <property type="term" value="F:DNA-binding transcription factor activity"/>
    <property type="evidence" value="ECO:0007669"/>
    <property type="project" value="InterPro"/>
</dbReference>
<accession>A0A3M2LSV9</accession>
<sequence length="257" mass="28596">MDTPLYAAPSTPRGRPPAPPGTLAPPAAVSGARAGRDRRAEVYVRLRDLLLAGEFDARHRLVEVRLAERLEVSRTPVREALVRLMADGLVERRDEGYYPARPSLGELRDLYELRVTVELRGIARALESDLVTHDAALLEPLRDGWRRLRDQPPPPDPGFVLWDEDFHQTLLAASGNPRLTETLESVNVRIRPVRMYDYLSEERVGRTIAEHLAIVEAVLAGELAEALAALRRHVGESLEVVAEHAARAIAQQALREG</sequence>
<organism evidence="6 7">
    <name type="scientific">Streptomyces triticirhizae</name>
    <dbReference type="NCBI Taxonomy" id="2483353"/>
    <lineage>
        <taxon>Bacteria</taxon>
        <taxon>Bacillati</taxon>
        <taxon>Actinomycetota</taxon>
        <taxon>Actinomycetes</taxon>
        <taxon>Kitasatosporales</taxon>
        <taxon>Streptomycetaceae</taxon>
        <taxon>Streptomyces</taxon>
    </lineage>
</organism>
<evidence type="ECO:0000259" key="5">
    <source>
        <dbReference type="PROSITE" id="PS50949"/>
    </source>
</evidence>
<dbReference type="SMART" id="SM00345">
    <property type="entry name" value="HTH_GNTR"/>
    <property type="match status" value="1"/>
</dbReference>
<dbReference type="InterPro" id="IPR011711">
    <property type="entry name" value="GntR_C"/>
</dbReference>
<keyword evidence="7" id="KW-1185">Reference proteome</keyword>
<feature type="compositionally biased region" description="Pro residues" evidence="4">
    <location>
        <begin position="14"/>
        <end position="23"/>
    </location>
</feature>
<dbReference type="Pfam" id="PF07729">
    <property type="entry name" value="FCD"/>
    <property type="match status" value="1"/>
</dbReference>
<evidence type="ECO:0000256" key="2">
    <source>
        <dbReference type="ARBA" id="ARBA00023125"/>
    </source>
</evidence>
<evidence type="ECO:0000313" key="7">
    <source>
        <dbReference type="Proteomes" id="UP000278673"/>
    </source>
</evidence>
<evidence type="ECO:0000256" key="3">
    <source>
        <dbReference type="ARBA" id="ARBA00023163"/>
    </source>
</evidence>
<dbReference type="PRINTS" id="PR00035">
    <property type="entry name" value="HTHGNTR"/>
</dbReference>
<evidence type="ECO:0000256" key="4">
    <source>
        <dbReference type="SAM" id="MobiDB-lite"/>
    </source>
</evidence>
<dbReference type="RefSeq" id="WP_122183946.1">
    <property type="nucleotide sequence ID" value="NZ_RFFJ01000056.1"/>
</dbReference>
<proteinExistence type="predicted"/>
<evidence type="ECO:0000313" key="6">
    <source>
        <dbReference type="EMBL" id="RMI40561.1"/>
    </source>
</evidence>
<dbReference type="AlphaFoldDB" id="A0A3M2LSV9"/>
<dbReference type="InterPro" id="IPR036390">
    <property type="entry name" value="WH_DNA-bd_sf"/>
</dbReference>
<dbReference type="Gene3D" id="1.20.120.530">
    <property type="entry name" value="GntR ligand-binding domain-like"/>
    <property type="match status" value="1"/>
</dbReference>
<keyword evidence="3" id="KW-0804">Transcription</keyword>